<sequence length="187" mass="21079">MSTQRSHHAVLPVADRWHNRDHASSLLDAQEIVTIGLRLMKSSESVRCAGNCHHWIEINVIMRATCGGLDVVHTDPSSSCQREEATLSNLEKSIIVQKSTDRLVNESSRNLEKSIIVQKSTDRLVNESSRNVEKSIIVQKSTDRLVNESSRNLEKSIIVQKSTDRLVNEQVAIWKRASLFRSLLIAL</sequence>
<organism evidence="1 2">
    <name type="scientific">Elysia crispata</name>
    <name type="common">lettuce slug</name>
    <dbReference type="NCBI Taxonomy" id="231223"/>
    <lineage>
        <taxon>Eukaryota</taxon>
        <taxon>Metazoa</taxon>
        <taxon>Spiralia</taxon>
        <taxon>Lophotrochozoa</taxon>
        <taxon>Mollusca</taxon>
        <taxon>Gastropoda</taxon>
        <taxon>Heterobranchia</taxon>
        <taxon>Euthyneura</taxon>
        <taxon>Panpulmonata</taxon>
        <taxon>Sacoglossa</taxon>
        <taxon>Placobranchoidea</taxon>
        <taxon>Plakobranchidae</taxon>
        <taxon>Elysia</taxon>
    </lineage>
</organism>
<evidence type="ECO:0000313" key="2">
    <source>
        <dbReference type="Proteomes" id="UP001283361"/>
    </source>
</evidence>
<protein>
    <submittedName>
        <fullName evidence="1">Uncharacterized protein</fullName>
    </submittedName>
</protein>
<proteinExistence type="predicted"/>
<dbReference type="Proteomes" id="UP001283361">
    <property type="component" value="Unassembled WGS sequence"/>
</dbReference>
<keyword evidence="2" id="KW-1185">Reference proteome</keyword>
<name>A0AAE0YED9_9GAST</name>
<reference evidence="1" key="1">
    <citation type="journal article" date="2023" name="G3 (Bethesda)">
        <title>A reference genome for the long-term kleptoplast-retaining sea slug Elysia crispata morphotype clarki.</title>
        <authorList>
            <person name="Eastman K.E."/>
            <person name="Pendleton A.L."/>
            <person name="Shaikh M.A."/>
            <person name="Suttiyut T."/>
            <person name="Ogas R."/>
            <person name="Tomko P."/>
            <person name="Gavelis G."/>
            <person name="Widhalm J.R."/>
            <person name="Wisecaver J.H."/>
        </authorList>
    </citation>
    <scope>NUCLEOTIDE SEQUENCE</scope>
    <source>
        <strain evidence="1">ECLA1</strain>
    </source>
</reference>
<dbReference type="EMBL" id="JAWDGP010006323">
    <property type="protein sequence ID" value="KAK3743089.1"/>
    <property type="molecule type" value="Genomic_DNA"/>
</dbReference>
<gene>
    <name evidence="1" type="ORF">RRG08_063952</name>
</gene>
<evidence type="ECO:0000313" key="1">
    <source>
        <dbReference type="EMBL" id="KAK3743089.1"/>
    </source>
</evidence>
<accession>A0AAE0YED9</accession>
<dbReference type="AlphaFoldDB" id="A0AAE0YED9"/>
<comment type="caution">
    <text evidence="1">The sequence shown here is derived from an EMBL/GenBank/DDBJ whole genome shotgun (WGS) entry which is preliminary data.</text>
</comment>